<proteinExistence type="predicted"/>
<dbReference type="Pfam" id="PF01827">
    <property type="entry name" value="FTH"/>
    <property type="match status" value="1"/>
</dbReference>
<reference evidence="3" key="1">
    <citation type="submission" date="2011-07" db="EMBL/GenBank/DDBJ databases">
        <authorList>
            <consortium name="Caenorhabditis brenneri Sequencing and Analysis Consortium"/>
            <person name="Wilson R.K."/>
        </authorList>
    </citation>
    <scope>NUCLEOTIDE SEQUENCE [LARGE SCALE GENOMIC DNA]</scope>
    <source>
        <strain evidence="3">PB2801</strain>
    </source>
</reference>
<sequence length="270" mass="31669">MENKDGCTINTFKENRKITKALKSEDFMGIALKNFENVLINQKSLMVYINVEYHYNCRSQNVVSKFSEELCSILKSRKQKLQVKSFHCTVIDQSQGLDVLSHLDPNSLRYMVIANVRGSSNNLEMLQMGGITNMEFWKNLEMFTTKNFVVDAPIEDFLHLRRVDVAVKVVTAEMVMAVKENFLHSSNMDFFELHFEKNNSEEKLVGLFGQPLREFDGFWDHKQKWFFIIPNDNIHAHSLYFYQNCVYFSRVYLKDVPENAPLIDYEIEIE</sequence>
<name>G0N777_CAEBE</name>
<dbReference type="InterPro" id="IPR002900">
    <property type="entry name" value="DUF38/FTH_CAE_spp"/>
</dbReference>
<dbReference type="Proteomes" id="UP000008068">
    <property type="component" value="Unassembled WGS sequence"/>
</dbReference>
<protein>
    <recommendedName>
        <fullName evidence="1">DUF38 domain-containing protein</fullName>
    </recommendedName>
</protein>
<gene>
    <name evidence="2" type="ORF">CAEBREN_24226</name>
</gene>
<feature type="domain" description="DUF38" evidence="1">
    <location>
        <begin position="65"/>
        <end position="202"/>
    </location>
</feature>
<dbReference type="OrthoDB" id="5911267at2759"/>
<dbReference type="AlphaFoldDB" id="G0N777"/>
<dbReference type="PANTHER" id="PTHR23014:SF1">
    <property type="entry name" value="DUF38 DOMAIN-CONTAINING PROTEIN-RELATED"/>
    <property type="match status" value="1"/>
</dbReference>
<accession>G0N777</accession>
<dbReference type="PANTHER" id="PTHR23014">
    <property type="entry name" value="F-BOX A PROTEIN"/>
    <property type="match status" value="1"/>
</dbReference>
<dbReference type="HOGENOM" id="CLU_030831_0_3_1"/>
<evidence type="ECO:0000313" key="3">
    <source>
        <dbReference type="Proteomes" id="UP000008068"/>
    </source>
</evidence>
<dbReference type="InParanoid" id="G0N777"/>
<organism evidence="3">
    <name type="scientific">Caenorhabditis brenneri</name>
    <name type="common">Nematode worm</name>
    <dbReference type="NCBI Taxonomy" id="135651"/>
    <lineage>
        <taxon>Eukaryota</taxon>
        <taxon>Metazoa</taxon>
        <taxon>Ecdysozoa</taxon>
        <taxon>Nematoda</taxon>
        <taxon>Chromadorea</taxon>
        <taxon>Rhabditida</taxon>
        <taxon>Rhabditina</taxon>
        <taxon>Rhabditomorpha</taxon>
        <taxon>Rhabditoidea</taxon>
        <taxon>Rhabditidae</taxon>
        <taxon>Peloderinae</taxon>
        <taxon>Caenorhabditis</taxon>
    </lineage>
</organism>
<dbReference type="OMA" id="GCTINTF"/>
<dbReference type="EMBL" id="GL379846">
    <property type="protein sequence ID" value="EGT54490.1"/>
    <property type="molecule type" value="Genomic_DNA"/>
</dbReference>
<evidence type="ECO:0000313" key="2">
    <source>
        <dbReference type="EMBL" id="EGT54490.1"/>
    </source>
</evidence>
<keyword evidence="3" id="KW-1185">Reference proteome</keyword>
<evidence type="ECO:0000259" key="1">
    <source>
        <dbReference type="Pfam" id="PF01827"/>
    </source>
</evidence>